<feature type="region of interest" description="Disordered" evidence="1">
    <location>
        <begin position="23"/>
        <end position="198"/>
    </location>
</feature>
<dbReference type="EMBL" id="CACVBS010000057">
    <property type="protein sequence ID" value="CAA7267059.1"/>
    <property type="molecule type" value="Genomic_DNA"/>
</dbReference>
<feature type="compositionally biased region" description="Polar residues" evidence="1">
    <location>
        <begin position="23"/>
        <end position="48"/>
    </location>
</feature>
<dbReference type="Proteomes" id="UP000467700">
    <property type="component" value="Unassembled WGS sequence"/>
</dbReference>
<sequence>MNKIETPHSEQSIYFDAPVANFSSYDDMNYPSSQDIHPQPQAPLTLTPYQLHDDGPVAPQPKRASLVTPPVPGAYETPKPKVAEHPNGSEGWLPTEEAAHPPMPEPQHYQAEPHPQPSHSDLQTVPKTPSRKASPIKREASVSPANGDLHRQDTTATAGGYGGASLGRSSSRRSAHTTSDGRVLPGSAFVNGAGTTGPFTTAPEEEELYARGSEAHANLTPKQKSKIAKEEAKHGKRLTKIIKAEAKTEKQALALAIDELEELQKFQKSAVKNEGRAQANHNKLLGQFKKTEAAYLSAKMKYDTDLAHLKSEEEVLETLKNNSREATEHMQDKAVEVNALRETLRVDEREREVKLAQLKEKSPKRTLSMRTPAHN</sequence>
<proteinExistence type="predicted"/>
<reference evidence="2 3" key="1">
    <citation type="submission" date="2020-01" db="EMBL/GenBank/DDBJ databases">
        <authorList>
            <person name="Gupta K D."/>
        </authorList>
    </citation>
    <scope>NUCLEOTIDE SEQUENCE [LARGE SCALE GENOMIC DNA]</scope>
</reference>
<keyword evidence="3" id="KW-1185">Reference proteome</keyword>
<organism evidence="2 3">
    <name type="scientific">Cyclocybe aegerita</name>
    <name type="common">Black poplar mushroom</name>
    <name type="synonym">Agrocybe aegerita</name>
    <dbReference type="NCBI Taxonomy" id="1973307"/>
    <lineage>
        <taxon>Eukaryota</taxon>
        <taxon>Fungi</taxon>
        <taxon>Dikarya</taxon>
        <taxon>Basidiomycota</taxon>
        <taxon>Agaricomycotina</taxon>
        <taxon>Agaricomycetes</taxon>
        <taxon>Agaricomycetidae</taxon>
        <taxon>Agaricales</taxon>
        <taxon>Agaricineae</taxon>
        <taxon>Bolbitiaceae</taxon>
        <taxon>Cyclocybe</taxon>
    </lineage>
</organism>
<dbReference type="AlphaFoldDB" id="A0A8S0VSH8"/>
<gene>
    <name evidence="2" type="ORF">AAE3_LOCUS9187</name>
</gene>
<name>A0A8S0VSH8_CYCAE</name>
<protein>
    <submittedName>
        <fullName evidence="2">Uncharacterized protein</fullName>
    </submittedName>
</protein>
<evidence type="ECO:0000313" key="2">
    <source>
        <dbReference type="EMBL" id="CAA7267059.1"/>
    </source>
</evidence>
<feature type="compositionally biased region" description="Polar residues" evidence="1">
    <location>
        <begin position="117"/>
        <end position="127"/>
    </location>
</feature>
<dbReference type="OrthoDB" id="3267800at2759"/>
<accession>A0A8S0VSH8</accession>
<evidence type="ECO:0000256" key="1">
    <source>
        <dbReference type="SAM" id="MobiDB-lite"/>
    </source>
</evidence>
<comment type="caution">
    <text evidence="2">The sequence shown here is derived from an EMBL/GenBank/DDBJ whole genome shotgun (WGS) entry which is preliminary data.</text>
</comment>
<evidence type="ECO:0000313" key="3">
    <source>
        <dbReference type="Proteomes" id="UP000467700"/>
    </source>
</evidence>